<proteinExistence type="predicted"/>
<evidence type="ECO:0000313" key="2">
    <source>
        <dbReference type="Proteomes" id="UP001055153"/>
    </source>
</evidence>
<name>A0ABQ4SME6_9HYPH</name>
<organism evidence="1 2">
    <name type="scientific">Methylobacterium isbiliense</name>
    <dbReference type="NCBI Taxonomy" id="315478"/>
    <lineage>
        <taxon>Bacteria</taxon>
        <taxon>Pseudomonadati</taxon>
        <taxon>Pseudomonadota</taxon>
        <taxon>Alphaproteobacteria</taxon>
        <taxon>Hyphomicrobiales</taxon>
        <taxon>Methylobacteriaceae</taxon>
        <taxon>Methylobacterium</taxon>
    </lineage>
</organism>
<evidence type="ECO:0000313" key="1">
    <source>
        <dbReference type="EMBL" id="GJE04320.1"/>
    </source>
</evidence>
<accession>A0ABQ4SME6</accession>
<reference evidence="1" key="2">
    <citation type="submission" date="2021-08" db="EMBL/GenBank/DDBJ databases">
        <authorList>
            <person name="Tani A."/>
            <person name="Ola A."/>
            <person name="Ogura Y."/>
            <person name="Katsura K."/>
            <person name="Hayashi T."/>
        </authorList>
    </citation>
    <scope>NUCLEOTIDE SEQUENCE</scope>
    <source>
        <strain evidence="1">DSM 17168</strain>
    </source>
</reference>
<keyword evidence="2" id="KW-1185">Reference proteome</keyword>
<reference evidence="1" key="1">
    <citation type="journal article" date="2021" name="Front. Microbiol.">
        <title>Comprehensive Comparative Genomics and Phenotyping of Methylobacterium Species.</title>
        <authorList>
            <person name="Alessa O."/>
            <person name="Ogura Y."/>
            <person name="Fujitani Y."/>
            <person name="Takami H."/>
            <person name="Hayashi T."/>
            <person name="Sahin N."/>
            <person name="Tani A."/>
        </authorList>
    </citation>
    <scope>NUCLEOTIDE SEQUENCE</scope>
    <source>
        <strain evidence="1">DSM 17168</strain>
    </source>
</reference>
<protein>
    <submittedName>
        <fullName evidence="1">Uncharacterized protein</fullName>
    </submittedName>
</protein>
<gene>
    <name evidence="1" type="ORF">GMJLKIPL_6281</name>
</gene>
<comment type="caution">
    <text evidence="1">The sequence shown here is derived from an EMBL/GenBank/DDBJ whole genome shotgun (WGS) entry which is preliminary data.</text>
</comment>
<dbReference type="Proteomes" id="UP001055153">
    <property type="component" value="Unassembled WGS sequence"/>
</dbReference>
<sequence length="83" mass="9375">MTHFRDLGVYGEQILLSVRWGDWIGINDENAAKNWAPVTSPEIQSYIHAYRAVTGADLSNPEGVDFTPPSVHLRKRLALQRAR</sequence>
<dbReference type="EMBL" id="BPQQ01000112">
    <property type="protein sequence ID" value="GJE04320.1"/>
    <property type="molecule type" value="Genomic_DNA"/>
</dbReference>